<keyword evidence="7" id="KW-0481">Metalloenzyme inhibitor</keyword>
<accession>A0A022PEQ5</accession>
<evidence type="ECO:0000256" key="1">
    <source>
        <dbReference type="ARBA" id="ARBA00004418"/>
    </source>
</evidence>
<dbReference type="InterPro" id="IPR016085">
    <property type="entry name" value="Protease_inh_B-barrel_dom"/>
</dbReference>
<dbReference type="PATRIC" id="fig|1393736.3.peg.3575"/>
<keyword evidence="6" id="KW-0574">Periplasm</keyword>
<evidence type="ECO:0000256" key="4">
    <source>
        <dbReference type="ARBA" id="ARBA00022690"/>
    </source>
</evidence>
<dbReference type="Proteomes" id="UP000023464">
    <property type="component" value="Unassembled WGS sequence"/>
</dbReference>
<dbReference type="EMBL" id="JFGV01000062">
    <property type="protein sequence ID" value="EYU13994.1"/>
    <property type="molecule type" value="Genomic_DNA"/>
</dbReference>
<evidence type="ECO:0000259" key="8">
    <source>
        <dbReference type="Pfam" id="PF02974"/>
    </source>
</evidence>
<comment type="similarity">
    <text evidence="2">Belongs to the protease inhibitor I38 family.</text>
</comment>
<dbReference type="PRINTS" id="PR01274">
    <property type="entry name" value="MPTASEINHBTR"/>
</dbReference>
<comment type="subcellular location">
    <subcellularLocation>
        <location evidence="1">Periplasm</location>
    </subcellularLocation>
</comment>
<evidence type="ECO:0000256" key="6">
    <source>
        <dbReference type="ARBA" id="ARBA00022764"/>
    </source>
</evidence>
<dbReference type="SUPFAM" id="SSF50882">
    <property type="entry name" value="beta-Barrel protease inhibitors"/>
    <property type="match status" value="1"/>
</dbReference>
<keyword evidence="3" id="KW-0483">Metalloprotease inhibitor</keyword>
<dbReference type="RefSeq" id="WP_181148462.1">
    <property type="nucleotide sequence ID" value="NZ_CAWLTM010000053.1"/>
</dbReference>
<protein>
    <submittedName>
        <fullName evidence="9">Protease inhibitor Inh</fullName>
    </submittedName>
</protein>
<keyword evidence="5" id="KW-0732">Signal</keyword>
<name>A0A022PEQ5_9GAMM</name>
<evidence type="ECO:0000256" key="5">
    <source>
        <dbReference type="ARBA" id="ARBA00022729"/>
    </source>
</evidence>
<reference evidence="9 10" key="1">
    <citation type="submission" date="2014-03" db="EMBL/GenBank/DDBJ databases">
        <title>Draft Genome of Photorhabdus luminescens BA1, an Egyptian Isolate.</title>
        <authorList>
            <person name="Ghazal S."/>
            <person name="Hurst S.G.IV."/>
            <person name="Morris K."/>
            <person name="Thomas K."/>
            <person name="Tisa L.S."/>
        </authorList>
    </citation>
    <scope>NUCLEOTIDE SEQUENCE [LARGE SCALE GENOMIC DNA]</scope>
    <source>
        <strain evidence="9 10">BA1</strain>
    </source>
</reference>
<dbReference type="GO" id="GO:0042597">
    <property type="term" value="C:periplasmic space"/>
    <property type="evidence" value="ECO:0007669"/>
    <property type="project" value="UniProtKB-SubCell"/>
</dbReference>
<feature type="domain" description="Alkaline proteinase inhibitor/ Outer membrane lipoprotein Omp19" evidence="8">
    <location>
        <begin position="32"/>
        <end position="125"/>
    </location>
</feature>
<dbReference type="Gene3D" id="2.40.128.10">
    <property type="match status" value="1"/>
</dbReference>
<keyword evidence="4" id="KW-0646">Protease inhibitor</keyword>
<keyword evidence="10" id="KW-1185">Reference proteome</keyword>
<dbReference type="SMR" id="A0A022PEQ5"/>
<evidence type="ECO:0000256" key="7">
    <source>
        <dbReference type="ARBA" id="ARBA00023215"/>
    </source>
</evidence>
<evidence type="ECO:0000313" key="9">
    <source>
        <dbReference type="EMBL" id="EYU13994.1"/>
    </source>
</evidence>
<evidence type="ECO:0000256" key="2">
    <source>
        <dbReference type="ARBA" id="ARBA00006813"/>
    </source>
</evidence>
<comment type="caution">
    <text evidence="9">The sequence shown here is derived from an EMBL/GenBank/DDBJ whole genome shotgun (WGS) entry which is preliminary data.</text>
</comment>
<dbReference type="Pfam" id="PF02974">
    <property type="entry name" value="Inh"/>
    <property type="match status" value="1"/>
</dbReference>
<dbReference type="GO" id="GO:0008191">
    <property type="term" value="F:metalloendopeptidase inhibitor activity"/>
    <property type="evidence" value="ECO:0007669"/>
    <property type="project" value="InterPro"/>
</dbReference>
<sequence length="134" mass="14795">MVFAAWYLKFAFFVALAFSIIGGSMASSLVLPHASELKGVWQLSDKHQQCDVSLTDQPLPEGSIWSLNGDNDCLAYMFGEVPAGWRPTPDGLTITDEQGSGLAFFANEPDGWFARFADGRELMMKPNKTNKKNE</sequence>
<gene>
    <name evidence="9" type="ORF">BA1DRAFT_03503</name>
</gene>
<evidence type="ECO:0000313" key="10">
    <source>
        <dbReference type="Proteomes" id="UP000023464"/>
    </source>
</evidence>
<organism evidence="9 10">
    <name type="scientific">Photorhabdus aegyptia</name>
    <dbReference type="NCBI Taxonomy" id="2805098"/>
    <lineage>
        <taxon>Bacteria</taxon>
        <taxon>Pseudomonadati</taxon>
        <taxon>Pseudomonadota</taxon>
        <taxon>Gammaproteobacteria</taxon>
        <taxon>Enterobacterales</taxon>
        <taxon>Morganellaceae</taxon>
        <taxon>Photorhabdus</taxon>
    </lineage>
</organism>
<dbReference type="AlphaFoldDB" id="A0A022PEQ5"/>
<evidence type="ECO:0000256" key="3">
    <source>
        <dbReference type="ARBA" id="ARBA00022608"/>
    </source>
</evidence>
<proteinExistence type="inferred from homology"/>
<dbReference type="InterPro" id="IPR021140">
    <property type="entry name" value="Inh/Omp19"/>
</dbReference>
<dbReference type="InterPro" id="IPR022815">
    <property type="entry name" value="Inh"/>
</dbReference>